<evidence type="ECO:0000313" key="15">
    <source>
        <dbReference type="Proteomes" id="UP000183997"/>
    </source>
</evidence>
<feature type="transmembrane region" description="Helical" evidence="10">
    <location>
        <begin position="141"/>
        <end position="161"/>
    </location>
</feature>
<keyword evidence="4 10" id="KW-0812">Transmembrane</keyword>
<feature type="transmembrane region" description="Helical" evidence="10">
    <location>
        <begin position="260"/>
        <end position="281"/>
    </location>
</feature>
<dbReference type="STRING" id="1121421.SAMN02745123_01082"/>
<feature type="transmembrane region" description="Helical" evidence="10">
    <location>
        <begin position="115"/>
        <end position="135"/>
    </location>
</feature>
<dbReference type="InterPro" id="IPR023201">
    <property type="entry name" value="SecY_dom_sf"/>
</dbReference>
<reference evidence="15" key="1">
    <citation type="submission" date="2016-11" db="EMBL/GenBank/DDBJ databases">
        <authorList>
            <person name="Varghese N."/>
            <person name="Submissions S."/>
        </authorList>
    </citation>
    <scope>NUCLEOTIDE SEQUENCE [LARGE SCALE GENOMIC DNA]</scope>
    <source>
        <strain evidence="15">DSM 10349</strain>
    </source>
</reference>
<feature type="transmembrane region" description="Helical" evidence="10">
    <location>
        <begin position="357"/>
        <end position="378"/>
    </location>
</feature>
<keyword evidence="8 10" id="KW-0472">Membrane</keyword>
<dbReference type="GO" id="GO:0065002">
    <property type="term" value="P:intracellular protein transmembrane transport"/>
    <property type="evidence" value="ECO:0007669"/>
    <property type="project" value="UniProtKB-UniRule"/>
</dbReference>
<feature type="transmembrane region" description="Helical" evidence="10">
    <location>
        <begin position="202"/>
        <end position="224"/>
    </location>
</feature>
<dbReference type="PROSITE" id="PS00755">
    <property type="entry name" value="SECY_1"/>
    <property type="match status" value="1"/>
</dbReference>
<comment type="subunit">
    <text evidence="10">Component of the Sec protein translocase complex. Heterotrimer consisting of SecY, SecE and SecG subunits. The heterotrimers can form oligomers, although 1 heterotrimer is thought to be able to translocate proteins. Interacts with the ribosome. Interacts with SecDF, and other proteins may be involved. Interacts with SecA.</text>
</comment>
<evidence type="ECO:0000256" key="9">
    <source>
        <dbReference type="ARBA" id="ARBA00039733"/>
    </source>
</evidence>
<keyword evidence="7 10" id="KW-0811">Translocation</keyword>
<dbReference type="EMBL" id="FRAR01000008">
    <property type="protein sequence ID" value="SHK20205.1"/>
    <property type="molecule type" value="Genomic_DNA"/>
</dbReference>
<keyword evidence="15" id="KW-1185">Reference proteome</keyword>
<dbReference type="HAMAP" id="MF_01465">
    <property type="entry name" value="SecY"/>
    <property type="match status" value="1"/>
</dbReference>
<comment type="subcellular location">
    <subcellularLocation>
        <location evidence="10">Cell membrane</location>
        <topology evidence="10">Multi-pass membrane protein</topology>
    </subcellularLocation>
    <subcellularLocation>
        <location evidence="1 12">Membrane</location>
        <topology evidence="1 12">Multi-pass membrane protein</topology>
    </subcellularLocation>
</comment>
<feature type="transmembrane region" description="Helical" evidence="10">
    <location>
        <begin position="384"/>
        <end position="402"/>
    </location>
</feature>
<dbReference type="OrthoDB" id="9809248at2"/>
<dbReference type="Pfam" id="PF00344">
    <property type="entry name" value="SecY"/>
    <property type="match status" value="1"/>
</dbReference>
<comment type="function">
    <text evidence="10 11">The central subunit of the protein translocation channel SecYEG. Consists of two halves formed by TMs 1-5 and 6-10. These two domains form a lateral gate at the front which open onto the bilayer between TMs 2 and 7, and are clamped together by SecE at the back. The channel is closed by both a pore ring composed of hydrophobic SecY resides and a short helix (helix 2A) on the extracellular side of the membrane which forms a plug. The plug probably moves laterally to allow the channel to open. The ring and the pore may move independently.</text>
</comment>
<dbReference type="PANTHER" id="PTHR10906">
    <property type="entry name" value="SECY/SEC61-ALPHA FAMILY MEMBER"/>
    <property type="match status" value="1"/>
</dbReference>
<evidence type="ECO:0000256" key="2">
    <source>
        <dbReference type="ARBA" id="ARBA00005751"/>
    </source>
</evidence>
<dbReference type="GO" id="GO:0043952">
    <property type="term" value="P:protein transport by the Sec complex"/>
    <property type="evidence" value="ECO:0007669"/>
    <property type="project" value="UniProtKB-UniRule"/>
</dbReference>
<evidence type="ECO:0000256" key="1">
    <source>
        <dbReference type="ARBA" id="ARBA00004141"/>
    </source>
</evidence>
<dbReference type="PRINTS" id="PR00303">
    <property type="entry name" value="SECYTRNLCASE"/>
</dbReference>
<feature type="transmembrane region" description="Helical" evidence="10">
    <location>
        <begin position="293"/>
        <end position="316"/>
    </location>
</feature>
<feature type="transmembrane region" description="Helical" evidence="10">
    <location>
        <begin position="173"/>
        <end position="190"/>
    </location>
</feature>
<protein>
    <recommendedName>
        <fullName evidence="9 10">Protein translocase subunit SecY</fullName>
    </recommendedName>
</protein>
<evidence type="ECO:0000313" key="14">
    <source>
        <dbReference type="EMBL" id="SHK20205.1"/>
    </source>
</evidence>
<dbReference type="Proteomes" id="UP000183997">
    <property type="component" value="Unassembled WGS sequence"/>
</dbReference>
<feature type="transmembrane region" description="Helical" evidence="10">
    <location>
        <begin position="75"/>
        <end position="95"/>
    </location>
</feature>
<keyword evidence="3 10" id="KW-0813">Transport</keyword>
<evidence type="ECO:0000256" key="10">
    <source>
        <dbReference type="HAMAP-Rule" id="MF_01465"/>
    </source>
</evidence>
<dbReference type="PROSITE" id="PS00756">
    <property type="entry name" value="SECY_2"/>
    <property type="match status" value="1"/>
</dbReference>
<evidence type="ECO:0000256" key="5">
    <source>
        <dbReference type="ARBA" id="ARBA00022927"/>
    </source>
</evidence>
<dbReference type="InterPro" id="IPR002208">
    <property type="entry name" value="SecY/SEC61-alpha"/>
</dbReference>
<dbReference type="GO" id="GO:0006605">
    <property type="term" value="P:protein targeting"/>
    <property type="evidence" value="ECO:0007669"/>
    <property type="project" value="UniProtKB-UniRule"/>
</dbReference>
<dbReference type="Gene3D" id="1.10.3370.10">
    <property type="entry name" value="SecY subunit domain"/>
    <property type="match status" value="1"/>
</dbReference>
<dbReference type="PIRSF" id="PIRSF004557">
    <property type="entry name" value="SecY"/>
    <property type="match status" value="1"/>
</dbReference>
<evidence type="ECO:0000256" key="6">
    <source>
        <dbReference type="ARBA" id="ARBA00022989"/>
    </source>
</evidence>
<name>A0A1M6QJ60_9FIRM</name>
<evidence type="ECO:0000256" key="7">
    <source>
        <dbReference type="ARBA" id="ARBA00023010"/>
    </source>
</evidence>
<comment type="caution">
    <text evidence="10">Lacks conserved residue(s) required for the propagation of feature annotation.</text>
</comment>
<dbReference type="RefSeq" id="WP_072911542.1">
    <property type="nucleotide sequence ID" value="NZ_FRAR01000008.1"/>
</dbReference>
<dbReference type="SUPFAM" id="SSF103491">
    <property type="entry name" value="Preprotein translocase SecY subunit"/>
    <property type="match status" value="1"/>
</dbReference>
<evidence type="ECO:0000256" key="12">
    <source>
        <dbReference type="RuleBase" id="RU003484"/>
    </source>
</evidence>
<dbReference type="NCBIfam" id="TIGR00967">
    <property type="entry name" value="3a0501s007"/>
    <property type="match status" value="1"/>
</dbReference>
<evidence type="ECO:0000256" key="3">
    <source>
        <dbReference type="ARBA" id="ARBA00022448"/>
    </source>
</evidence>
<dbReference type="InterPro" id="IPR026593">
    <property type="entry name" value="SecY"/>
</dbReference>
<keyword evidence="6 10" id="KW-1133">Transmembrane helix</keyword>
<comment type="similarity">
    <text evidence="2 10 13">Belongs to the SecY/SEC61-alpha family.</text>
</comment>
<proteinExistence type="inferred from homology"/>
<evidence type="ECO:0000256" key="4">
    <source>
        <dbReference type="ARBA" id="ARBA00022692"/>
    </source>
</evidence>
<evidence type="ECO:0000256" key="8">
    <source>
        <dbReference type="ARBA" id="ARBA00023136"/>
    </source>
</evidence>
<dbReference type="FunFam" id="1.10.3370.10:FF:000001">
    <property type="entry name" value="Preprotein translocase subunit SecY"/>
    <property type="match status" value="1"/>
</dbReference>
<evidence type="ECO:0000256" key="13">
    <source>
        <dbReference type="RuleBase" id="RU004349"/>
    </source>
</evidence>
<dbReference type="AlphaFoldDB" id="A0A1M6QJ60"/>
<organism evidence="14 15">
    <name type="scientific">Desulforamulus aeronauticus DSM 10349</name>
    <dbReference type="NCBI Taxonomy" id="1121421"/>
    <lineage>
        <taxon>Bacteria</taxon>
        <taxon>Bacillati</taxon>
        <taxon>Bacillota</taxon>
        <taxon>Clostridia</taxon>
        <taxon>Eubacteriales</taxon>
        <taxon>Peptococcaceae</taxon>
        <taxon>Desulforamulus</taxon>
    </lineage>
</organism>
<dbReference type="InterPro" id="IPR030659">
    <property type="entry name" value="SecY_CS"/>
</dbReference>
<sequence>MLNSLKTAFKLDELRSKLLFTLAMLFLFRVGAHIPVPGINSDAFADLLTKGQLLGFFDVISGGAFKRASIFAMSITPYINASIIMQLLTVVIPHLEKLAKEGEEGRKKITQYTRYFTAVLAFIQAIGMSVALKGALVNPSVLNYLVVAITFTAGTVLLMWIGEQITDKGIGNGISLLIFAGIVSRLPSALVSMTEYLRAGTINFLSVLVLVIIGALVIAAVVAVQEGQRRIPVQYAKRVVGRRVYGGQTSHLPLKVNQAGVIPIIFASSLLMFPGQIASWFHENAVAAWYLKWFTWGGVLNSLLYALLIVGFTYFYTAVIMNPVDMAENIKKHGGFIPGLRPGRSTAEYIGKIMSRITLAGAIFLALIAIMPNIILPLTKIPNIYFGGTALLIVVGVALDTMKQIESHLLMRSYQGFLK</sequence>
<keyword evidence="10" id="KW-1003">Cell membrane</keyword>
<dbReference type="GO" id="GO:0005886">
    <property type="term" value="C:plasma membrane"/>
    <property type="evidence" value="ECO:0007669"/>
    <property type="project" value="UniProtKB-SubCell"/>
</dbReference>
<gene>
    <name evidence="10" type="primary">secY</name>
    <name evidence="14" type="ORF">SAMN02745123_01082</name>
</gene>
<evidence type="ECO:0000256" key="11">
    <source>
        <dbReference type="RuleBase" id="RU000537"/>
    </source>
</evidence>
<keyword evidence="5 10" id="KW-0653">Protein transport</keyword>
<accession>A0A1M6QJ60</accession>